<keyword evidence="3" id="KW-0378">Hydrolase</keyword>
<dbReference type="AlphaFoldDB" id="R0KU64"/>
<sequence length="386" mass="45276">MKIIEEKLKSFFEKNGNKITHGEFTVCMGNEGCDLDSFISSLIVSYAENIVHVVPMKKDVFMTKGELMYVCKMFGIDPEDLIYLERPSGNFTPAARVIGTHLLYRDQIQPIHEKHMKLLLTDHNEPLEELSQFEIEMVIDHHRLTNNINTAKRIYIDIDVGSSTTLISKYLGSDLTRKVHCFTEVTKIKKEKKRDYLCSQLAHLLMIPILIDTNFLRKRTSLFDYNEYKKLKRISGLDKKELKREYNEIKKAMKNDDQFETNLILQKDYKRYTHKGYTFGGSSIKYKFMNWVDREADKIVGLDKNKQGMALYLELQAFKSEQALDFYFVSTKLKGVRNTIILDFPFIKELIDELKMKKTEYKGLFYYVLDAKITRKILVPKIHGNY</sequence>
<dbReference type="Gene3D" id="3.90.1640.10">
    <property type="entry name" value="inorganic pyrophosphatase (n-terminal core)"/>
    <property type="match status" value="1"/>
</dbReference>
<keyword evidence="8" id="KW-1185">Reference proteome</keyword>
<evidence type="ECO:0000259" key="5">
    <source>
        <dbReference type="Pfam" id="PF01368"/>
    </source>
</evidence>
<feature type="domain" description="DDH" evidence="5">
    <location>
        <begin position="26"/>
        <end position="207"/>
    </location>
</feature>
<evidence type="ECO:0000313" key="7">
    <source>
        <dbReference type="EMBL" id="EOB13767.1"/>
    </source>
</evidence>
<evidence type="ECO:0000256" key="4">
    <source>
        <dbReference type="ARBA" id="ARBA00023211"/>
    </source>
</evidence>
<evidence type="ECO:0000256" key="3">
    <source>
        <dbReference type="ARBA" id="ARBA00022801"/>
    </source>
</evidence>
<dbReference type="Proteomes" id="UP000016927">
    <property type="component" value="Unassembled WGS sequence"/>
</dbReference>
<reference evidence="7 8" key="1">
    <citation type="journal article" date="2013" name="BMC Genomics">
        <title>Comparative genomics of parasitic silkworm microsporidia reveal an association between genome expansion and host adaptation.</title>
        <authorList>
            <person name="Pan G."/>
            <person name="Xu J."/>
            <person name="Li T."/>
            <person name="Xia Q."/>
            <person name="Liu S.L."/>
            <person name="Zhang G."/>
            <person name="Li S."/>
            <person name="Li C."/>
            <person name="Liu H."/>
            <person name="Yang L."/>
            <person name="Liu T."/>
            <person name="Zhang X."/>
            <person name="Wu Z."/>
            <person name="Fan W."/>
            <person name="Dang X."/>
            <person name="Xiang H."/>
            <person name="Tao M."/>
            <person name="Li Y."/>
            <person name="Hu J."/>
            <person name="Li Z."/>
            <person name="Lin L."/>
            <person name="Luo J."/>
            <person name="Geng L."/>
            <person name="Wang L."/>
            <person name="Long M."/>
            <person name="Wan Y."/>
            <person name="He N."/>
            <person name="Zhang Z."/>
            <person name="Lu C."/>
            <person name="Keeling P.J."/>
            <person name="Wang J."/>
            <person name="Xiang Z."/>
            <person name="Zhou Z."/>
        </authorList>
    </citation>
    <scope>NUCLEOTIDE SEQUENCE [LARGE SCALE GENOMIC DNA]</scope>
    <source>
        <strain evidence="8">CQ1 / CVCC 102059</strain>
    </source>
</reference>
<dbReference type="HOGENOM" id="CLU_059048_0_0_1"/>
<evidence type="ECO:0000259" key="6">
    <source>
        <dbReference type="Pfam" id="PF02833"/>
    </source>
</evidence>
<dbReference type="Pfam" id="PF01368">
    <property type="entry name" value="DHH"/>
    <property type="match status" value="1"/>
</dbReference>
<dbReference type="InterPro" id="IPR038222">
    <property type="entry name" value="DHHA2_dom_sf"/>
</dbReference>
<accession>R0KU64</accession>
<name>R0KU64_NOSB1</name>
<evidence type="ECO:0000256" key="2">
    <source>
        <dbReference type="ARBA" id="ARBA00022723"/>
    </source>
</evidence>
<dbReference type="GO" id="GO:0005737">
    <property type="term" value="C:cytoplasm"/>
    <property type="evidence" value="ECO:0007669"/>
    <property type="project" value="InterPro"/>
</dbReference>
<dbReference type="STRING" id="578461.R0KU64"/>
<protein>
    <submittedName>
        <fullName evidence="7">Exopolyphosphatase</fullName>
    </submittedName>
</protein>
<evidence type="ECO:0000313" key="8">
    <source>
        <dbReference type="Proteomes" id="UP000016927"/>
    </source>
</evidence>
<dbReference type="InterPro" id="IPR038763">
    <property type="entry name" value="DHH_sf"/>
</dbReference>
<dbReference type="PANTHER" id="PTHR12112:SF39">
    <property type="entry name" value="EG:152A3.5 PROTEIN (FBGN0003116_PN PROTEIN)"/>
    <property type="match status" value="1"/>
</dbReference>
<proteinExistence type="predicted"/>
<dbReference type="OrthoDB" id="374045at2759"/>
<evidence type="ECO:0000256" key="1">
    <source>
        <dbReference type="ARBA" id="ARBA00001936"/>
    </source>
</evidence>
<keyword evidence="2" id="KW-0479">Metal-binding</keyword>
<dbReference type="Pfam" id="PF02833">
    <property type="entry name" value="DHHA2"/>
    <property type="match status" value="1"/>
</dbReference>
<dbReference type="SUPFAM" id="SSF64182">
    <property type="entry name" value="DHH phosphoesterases"/>
    <property type="match status" value="1"/>
</dbReference>
<dbReference type="InterPro" id="IPR004097">
    <property type="entry name" value="DHHA2"/>
</dbReference>
<dbReference type="VEuPathDB" id="MicrosporidiaDB:NBO_60g0023"/>
<dbReference type="Gene3D" id="3.10.310.20">
    <property type="entry name" value="DHHA2 domain"/>
    <property type="match status" value="1"/>
</dbReference>
<gene>
    <name evidence="7" type="primary">PPX1</name>
    <name evidence="7" type="ORF">NBO_60g0023</name>
</gene>
<comment type="cofactor">
    <cofactor evidence="1">
        <name>Mn(2+)</name>
        <dbReference type="ChEBI" id="CHEBI:29035"/>
    </cofactor>
</comment>
<dbReference type="GO" id="GO:0046872">
    <property type="term" value="F:metal ion binding"/>
    <property type="evidence" value="ECO:0007669"/>
    <property type="project" value="UniProtKB-KW"/>
</dbReference>
<dbReference type="PANTHER" id="PTHR12112">
    <property type="entry name" value="BNIP - RELATED"/>
    <property type="match status" value="1"/>
</dbReference>
<dbReference type="EMBL" id="KB908968">
    <property type="protein sequence ID" value="EOB13767.1"/>
    <property type="molecule type" value="Genomic_DNA"/>
</dbReference>
<dbReference type="InterPro" id="IPR001667">
    <property type="entry name" value="DDH_dom"/>
</dbReference>
<dbReference type="GO" id="GO:0004309">
    <property type="term" value="F:exopolyphosphatase activity"/>
    <property type="evidence" value="ECO:0007669"/>
    <property type="project" value="TreeGrafter"/>
</dbReference>
<dbReference type="OMA" id="EDWIDRE"/>
<organism evidence="7 8">
    <name type="scientific">Nosema bombycis (strain CQ1 / CVCC 102059)</name>
    <name type="common">Microsporidian parasite</name>
    <name type="synonym">Pebrine of silkworm</name>
    <dbReference type="NCBI Taxonomy" id="578461"/>
    <lineage>
        <taxon>Eukaryota</taxon>
        <taxon>Fungi</taxon>
        <taxon>Fungi incertae sedis</taxon>
        <taxon>Microsporidia</taxon>
        <taxon>Nosematidae</taxon>
        <taxon>Nosema</taxon>
    </lineage>
</organism>
<keyword evidence="4" id="KW-0464">Manganese</keyword>
<feature type="domain" description="DHHA2" evidence="6">
    <location>
        <begin position="247"/>
        <end position="382"/>
    </location>
</feature>